<keyword evidence="2" id="KW-1133">Transmembrane helix</keyword>
<feature type="coiled-coil region" evidence="1">
    <location>
        <begin position="33"/>
        <end position="60"/>
    </location>
</feature>
<evidence type="ECO:0000313" key="4">
    <source>
        <dbReference type="Proteomes" id="UP000484015"/>
    </source>
</evidence>
<protein>
    <submittedName>
        <fullName evidence="3">Conjugal transfer protein TraM</fullName>
    </submittedName>
</protein>
<keyword evidence="2" id="KW-0812">Transmembrane</keyword>
<keyword evidence="1" id="KW-0175">Coiled coil</keyword>
<keyword evidence="4" id="KW-1185">Reference proteome</keyword>
<accession>A0A6L6Q8D7</accession>
<comment type="caution">
    <text evidence="3">The sequence shown here is derived from an EMBL/GenBank/DDBJ whole genome shotgun (WGS) entry which is preliminary data.</text>
</comment>
<evidence type="ECO:0000256" key="2">
    <source>
        <dbReference type="SAM" id="Phobius"/>
    </source>
</evidence>
<proteinExistence type="predicted"/>
<organism evidence="3 4">
    <name type="scientific">Pseudoduganella ginsengisoli</name>
    <dbReference type="NCBI Taxonomy" id="1462440"/>
    <lineage>
        <taxon>Bacteria</taxon>
        <taxon>Pseudomonadati</taxon>
        <taxon>Pseudomonadota</taxon>
        <taxon>Betaproteobacteria</taxon>
        <taxon>Burkholderiales</taxon>
        <taxon>Oxalobacteraceae</taxon>
        <taxon>Telluria group</taxon>
        <taxon>Pseudoduganella</taxon>
    </lineage>
</organism>
<evidence type="ECO:0000256" key="1">
    <source>
        <dbReference type="SAM" id="Coils"/>
    </source>
</evidence>
<dbReference type="RefSeq" id="WP_155442210.1">
    <property type="nucleotide sequence ID" value="NZ_WNLA01000032.1"/>
</dbReference>
<dbReference type="EMBL" id="WNLA01000032">
    <property type="protein sequence ID" value="MTW05865.1"/>
    <property type="molecule type" value="Genomic_DNA"/>
</dbReference>
<dbReference type="Proteomes" id="UP000484015">
    <property type="component" value="Unassembled WGS sequence"/>
</dbReference>
<keyword evidence="2" id="KW-0472">Membrane</keyword>
<dbReference type="InterPro" id="IPR028140">
    <property type="entry name" value="TraM"/>
</dbReference>
<reference evidence="3 4" key="1">
    <citation type="submission" date="2019-11" db="EMBL/GenBank/DDBJ databases">
        <title>Type strains purchased from KCTC, JCM and DSMZ.</title>
        <authorList>
            <person name="Lu H."/>
        </authorList>
    </citation>
    <scope>NUCLEOTIDE SEQUENCE [LARGE SCALE GENOMIC DNA]</scope>
    <source>
        <strain evidence="3 4">KCTC 42409</strain>
    </source>
</reference>
<dbReference type="Pfam" id="PF11657">
    <property type="entry name" value="Activator-TraM"/>
    <property type="match status" value="1"/>
</dbReference>
<dbReference type="NCBIfam" id="NF010470">
    <property type="entry name" value="PRK13895.1"/>
    <property type="match status" value="1"/>
</dbReference>
<evidence type="ECO:0000313" key="3">
    <source>
        <dbReference type="EMBL" id="MTW05865.1"/>
    </source>
</evidence>
<dbReference type="GO" id="GO:0009372">
    <property type="term" value="P:quorum sensing"/>
    <property type="evidence" value="ECO:0007669"/>
    <property type="project" value="InterPro"/>
</dbReference>
<dbReference type="OrthoDB" id="7478199at2"/>
<dbReference type="AlphaFoldDB" id="A0A6L6Q8D7"/>
<feature type="transmembrane region" description="Helical" evidence="2">
    <location>
        <begin position="125"/>
        <end position="144"/>
    </location>
</feature>
<gene>
    <name evidence="3" type="ORF">GM668_27685</name>
</gene>
<name>A0A6L6Q8D7_9BURK</name>
<sequence>MADTDALIKEIAVKHGIALGKDDPILILQTINAKLLEDGLEAQKAAMSSLKEDLEEIAQRWGHDAKDKAERILTAGLSANKNAMQEAMNQGAKRAGEAVKAEIEAGITRLEMASQVSTRTATINMAASLIALAAAGLVAILVLFR</sequence>